<reference evidence="5" key="1">
    <citation type="submission" date="2016-03" db="EMBL/GenBank/DDBJ databases">
        <title>Mechanisms controlling the formation of the plant cell surface in tip-growing cells are functionally conserved among land plants.</title>
        <authorList>
            <person name="Honkanen S."/>
            <person name="Jones V.A."/>
            <person name="Morieri G."/>
            <person name="Champion C."/>
            <person name="Hetherington A.J."/>
            <person name="Kelly S."/>
            <person name="Saint-Marcoux D."/>
            <person name="Proust H."/>
            <person name="Prescott H."/>
            <person name="Dolan L."/>
        </authorList>
    </citation>
    <scope>NUCLEOTIDE SEQUENCE [LARGE SCALE GENOMIC DNA]</scope>
    <source>
        <tissue evidence="5">Whole gametophyte</tissue>
    </source>
</reference>
<evidence type="ECO:0000313" key="6">
    <source>
        <dbReference type="Proteomes" id="UP000077202"/>
    </source>
</evidence>
<feature type="compositionally biased region" description="Gly residues" evidence="3">
    <location>
        <begin position="563"/>
        <end position="574"/>
    </location>
</feature>
<feature type="compositionally biased region" description="Polar residues" evidence="3">
    <location>
        <begin position="773"/>
        <end position="788"/>
    </location>
</feature>
<accession>A0A176WI13</accession>
<dbReference type="InterPro" id="IPR021419">
    <property type="entry name" value="Mediator_Med25_VWA"/>
</dbReference>
<feature type="compositionally biased region" description="Polar residues" evidence="3">
    <location>
        <begin position="357"/>
        <end position="385"/>
    </location>
</feature>
<dbReference type="PANTHER" id="PTHR12433:SF11">
    <property type="entry name" value="MEDIATOR OF RNA POLYMERASE II TRANSCRIPTION SUBUNIT 25"/>
    <property type="match status" value="1"/>
</dbReference>
<feature type="region of interest" description="Disordered" evidence="3">
    <location>
        <begin position="773"/>
        <end position="838"/>
    </location>
</feature>
<organism evidence="5 6">
    <name type="scientific">Marchantia polymorpha subsp. ruderalis</name>
    <dbReference type="NCBI Taxonomy" id="1480154"/>
    <lineage>
        <taxon>Eukaryota</taxon>
        <taxon>Viridiplantae</taxon>
        <taxon>Streptophyta</taxon>
        <taxon>Embryophyta</taxon>
        <taxon>Marchantiophyta</taxon>
        <taxon>Marchantiopsida</taxon>
        <taxon>Marchantiidae</taxon>
        <taxon>Marchantiales</taxon>
        <taxon>Marchantiaceae</taxon>
        <taxon>Marchantia</taxon>
    </lineage>
</organism>
<sequence length="889" mass="92024">MLMMNSQQQQQQQQQQQRQLVVAVEGTAALGPTWSVLLTEYVEKIVRTFHAFNGGGQKHTGPPGPPGEMALVVFYSHSPSSGCLIQRSGWTSSADVFSRWLSSIHFEGGGFGEAAIAEGLAEALIMLCPGPNVPPVSQATERQRHCLLIATSNPHRLPTPVPSPPVPMFSQQSQGNNADTQLEQWYLADADTVSQAYAPCSVSLSVIAPRQLPLLRNLYSQAKRLSRGSEGVNEPPKVSPQHLVLLSDGFLEARLALHRTAVSNTLSNNVPKIEQHQTVSVNGSSVTNQMPVAGVRPTSGAATGIGSLAGRPGSNMPNPPVTVKTEAGTQGGLNSLLQHNNANNNNNISLPMQQQLPSTGALSNQDTMQSSLTSITSPETQQQQDFKVLGNIPSTQPLRPVGGNTLQNSSLMAHSPSQSRHTIGSPSLPPASPLSGLQSSGVGVPVSNIMSSIAGGANSLSNSQSALGVSGQPVGIGMGSNNTVGMNVGQGGVGAGQTMHSNYTSGSASLVNSQMLGAVQTNPSLVNTGGAGTGQGLGGLGQGTVSGVSGQGGLAPSNQMASGGLGSTMGGQGTSGVNSGTGTMIPTPGVPQSPSQVQSLNSNTGSSHHPPAAAPAQQSLKYTKLWEGILAGQRKGNAVPIPICKLEGYRQTSSPETLAADWPPTMQIMRLIPQDYMNQKDYQRKAELLVFRPLTQHDFLVQLAEKKLCAVIQLPSQTLLLASTEKPGRMIGMLFPGDMVQIKPQVSSQQQQAAAGGTAAQAHSLAVGQSGLVSQNHSQSGLSQNHSVGQSGMSQGGLSQGGLSQGGLSQGGLSQGHPVGQSGLLQNHSVGQSGLSQNQISNTLGQSGFVQNQLQSQLQNQLPTGQQITQARSQLMTGAAGLHNSSFLP</sequence>
<evidence type="ECO:0000256" key="3">
    <source>
        <dbReference type="SAM" id="MobiDB-lite"/>
    </source>
</evidence>
<evidence type="ECO:0000313" key="5">
    <source>
        <dbReference type="EMBL" id="OAE32534.1"/>
    </source>
</evidence>
<comment type="caution">
    <text evidence="5">The sequence shown here is derived from an EMBL/GenBank/DDBJ whole genome shotgun (WGS) entry which is preliminary data.</text>
</comment>
<evidence type="ECO:0000259" key="4">
    <source>
        <dbReference type="Pfam" id="PF11265"/>
    </source>
</evidence>
<dbReference type="Proteomes" id="UP000077202">
    <property type="component" value="Unassembled WGS sequence"/>
</dbReference>
<dbReference type="GO" id="GO:0045944">
    <property type="term" value="P:positive regulation of transcription by RNA polymerase II"/>
    <property type="evidence" value="ECO:0007669"/>
    <property type="project" value="TreeGrafter"/>
</dbReference>
<feature type="compositionally biased region" description="Low complexity" evidence="3">
    <location>
        <begin position="606"/>
        <end position="617"/>
    </location>
</feature>
<dbReference type="GO" id="GO:0016592">
    <property type="term" value="C:mediator complex"/>
    <property type="evidence" value="ECO:0007669"/>
    <property type="project" value="TreeGrafter"/>
</dbReference>
<feature type="domain" description="Mediator of RNA polymerase II transcription subunit 25 von Willebrand factor type A" evidence="4">
    <location>
        <begin position="14"/>
        <end position="248"/>
    </location>
</feature>
<dbReference type="AlphaFoldDB" id="A0A176WI13"/>
<feature type="compositionally biased region" description="Gly residues" evidence="3">
    <location>
        <begin position="794"/>
        <end position="814"/>
    </location>
</feature>
<proteinExistence type="inferred from homology"/>
<dbReference type="EMBL" id="LVLJ01000808">
    <property type="protein sequence ID" value="OAE32534.1"/>
    <property type="molecule type" value="Genomic_DNA"/>
</dbReference>
<keyword evidence="6" id="KW-1185">Reference proteome</keyword>
<comment type="similarity">
    <text evidence="1">Belongs to the Mediator complex subunit 25 family.</text>
</comment>
<feature type="region of interest" description="Disordered" evidence="3">
    <location>
        <begin position="542"/>
        <end position="617"/>
    </location>
</feature>
<protein>
    <recommendedName>
        <fullName evidence="2">Mediator of RNA polymerase II transcription subunit 25</fullName>
    </recommendedName>
</protein>
<feature type="region of interest" description="Disordered" evidence="3">
    <location>
        <begin position="357"/>
        <end position="439"/>
    </location>
</feature>
<gene>
    <name evidence="5" type="ORF">AXG93_3242s1570</name>
</gene>
<dbReference type="PANTHER" id="PTHR12433">
    <property type="entry name" value="MEDIATOR OF RNA POLYMERASE II TRANSCRIPTION SUBUNIT 25"/>
    <property type="match status" value="1"/>
</dbReference>
<feature type="compositionally biased region" description="Polar residues" evidence="3">
    <location>
        <begin position="823"/>
        <end position="838"/>
    </location>
</feature>
<feature type="compositionally biased region" description="Polar residues" evidence="3">
    <location>
        <begin position="577"/>
        <end position="605"/>
    </location>
</feature>
<dbReference type="GO" id="GO:0005667">
    <property type="term" value="C:transcription regulator complex"/>
    <property type="evidence" value="ECO:0007669"/>
    <property type="project" value="TreeGrafter"/>
</dbReference>
<evidence type="ECO:0000256" key="1">
    <source>
        <dbReference type="ARBA" id="ARBA00009102"/>
    </source>
</evidence>
<feature type="compositionally biased region" description="Polar residues" evidence="3">
    <location>
        <begin position="404"/>
        <end position="422"/>
    </location>
</feature>
<name>A0A176WI13_MARPO</name>
<feature type="compositionally biased region" description="Gly residues" evidence="3">
    <location>
        <begin position="542"/>
        <end position="553"/>
    </location>
</feature>
<evidence type="ECO:0000256" key="2">
    <source>
        <dbReference type="ARBA" id="ARBA00019694"/>
    </source>
</evidence>
<dbReference type="Pfam" id="PF11265">
    <property type="entry name" value="Med25_VWA"/>
    <property type="match status" value="1"/>
</dbReference>